<evidence type="ECO:0000256" key="3">
    <source>
        <dbReference type="ARBA" id="ARBA00022603"/>
    </source>
</evidence>
<keyword evidence="5" id="KW-0949">S-adenosyl-L-methionine</keyword>
<evidence type="ECO:0000313" key="11">
    <source>
        <dbReference type="EMBL" id="QIX00980.1"/>
    </source>
</evidence>
<feature type="region of interest" description="Disordered" evidence="9">
    <location>
        <begin position="310"/>
        <end position="332"/>
    </location>
</feature>
<dbReference type="Gene3D" id="3.40.1280.30">
    <property type="match status" value="1"/>
</dbReference>
<dbReference type="GO" id="GO:0005634">
    <property type="term" value="C:nucleus"/>
    <property type="evidence" value="ECO:0007669"/>
    <property type="project" value="TreeGrafter"/>
</dbReference>
<gene>
    <name evidence="11" type="ORF">AMS68_006497</name>
</gene>
<evidence type="ECO:0000256" key="5">
    <source>
        <dbReference type="ARBA" id="ARBA00022691"/>
    </source>
</evidence>
<evidence type="ECO:0000256" key="9">
    <source>
        <dbReference type="SAM" id="MobiDB-lite"/>
    </source>
</evidence>
<comment type="catalytic activity">
    <reaction evidence="8">
        <text>guanosine(9) in tRNA + S-adenosyl-L-methionine = N(1)-methylguanosine(9) in tRNA + S-adenosyl-L-homocysteine + H(+)</text>
        <dbReference type="Rhea" id="RHEA:43156"/>
        <dbReference type="Rhea" id="RHEA-COMP:10367"/>
        <dbReference type="Rhea" id="RHEA-COMP:10368"/>
        <dbReference type="ChEBI" id="CHEBI:15378"/>
        <dbReference type="ChEBI" id="CHEBI:57856"/>
        <dbReference type="ChEBI" id="CHEBI:59789"/>
        <dbReference type="ChEBI" id="CHEBI:73542"/>
        <dbReference type="ChEBI" id="CHEBI:74269"/>
        <dbReference type="EC" id="2.1.1.221"/>
    </reaction>
</comment>
<dbReference type="EMBL" id="CP051142">
    <property type="protein sequence ID" value="QIX00980.1"/>
    <property type="molecule type" value="Genomic_DNA"/>
</dbReference>
<reference evidence="11 12" key="1">
    <citation type="journal article" date="2016" name="Sci. Rep.">
        <title>Peltaster fructicola genome reveals evolution from an invasive phytopathogen to an ectophytic parasite.</title>
        <authorList>
            <person name="Xu C."/>
            <person name="Chen H."/>
            <person name="Gleason M.L."/>
            <person name="Xu J.R."/>
            <person name="Liu H."/>
            <person name="Zhang R."/>
            <person name="Sun G."/>
        </authorList>
    </citation>
    <scope>NUCLEOTIDE SEQUENCE [LARGE SCALE GENOMIC DNA]</scope>
    <source>
        <strain evidence="11 12">LNHT1506</strain>
    </source>
</reference>
<organism evidence="11 12">
    <name type="scientific">Peltaster fructicola</name>
    <dbReference type="NCBI Taxonomy" id="286661"/>
    <lineage>
        <taxon>Eukaryota</taxon>
        <taxon>Fungi</taxon>
        <taxon>Dikarya</taxon>
        <taxon>Ascomycota</taxon>
        <taxon>Pezizomycotina</taxon>
        <taxon>Dothideomycetes</taxon>
        <taxon>Dothideomycetes incertae sedis</taxon>
        <taxon>Peltaster</taxon>
    </lineage>
</organism>
<dbReference type="OrthoDB" id="278300at2759"/>
<accession>A0A6H0Y2W1</accession>
<protein>
    <recommendedName>
        <fullName evidence="2">tRNA (guanine(9)-N1)-methyltransferase</fullName>
        <ecNumber evidence="1">2.1.1.221</ecNumber>
    </recommendedName>
    <alternativeName>
        <fullName evidence="7">tRNA methyltransferase 10</fullName>
    </alternativeName>
    <alternativeName>
        <fullName evidence="6">tRNA(m1G9)-methyltransferase</fullName>
    </alternativeName>
</protein>
<proteinExistence type="predicted"/>
<evidence type="ECO:0000256" key="4">
    <source>
        <dbReference type="ARBA" id="ARBA00022679"/>
    </source>
</evidence>
<dbReference type="GO" id="GO:0052905">
    <property type="term" value="F:tRNA (guanosine(9)-N1)-methyltransferase activity"/>
    <property type="evidence" value="ECO:0007669"/>
    <property type="project" value="UniProtKB-EC"/>
</dbReference>
<dbReference type="GO" id="GO:0002939">
    <property type="term" value="P:tRNA N1-guanine methylation"/>
    <property type="evidence" value="ECO:0007669"/>
    <property type="project" value="TreeGrafter"/>
</dbReference>
<dbReference type="CDD" id="cd18089">
    <property type="entry name" value="SPOUT_Trm10-like"/>
    <property type="match status" value="1"/>
</dbReference>
<feature type="region of interest" description="Disordered" evidence="9">
    <location>
        <begin position="1"/>
        <end position="42"/>
    </location>
</feature>
<dbReference type="Proteomes" id="UP000503462">
    <property type="component" value="Chromosome 4"/>
</dbReference>
<evidence type="ECO:0000259" key="10">
    <source>
        <dbReference type="PROSITE" id="PS51675"/>
    </source>
</evidence>
<evidence type="ECO:0000313" key="12">
    <source>
        <dbReference type="Proteomes" id="UP000503462"/>
    </source>
</evidence>
<feature type="compositionally biased region" description="Basic and acidic residues" evidence="9">
    <location>
        <begin position="322"/>
        <end position="332"/>
    </location>
</feature>
<evidence type="ECO:0000256" key="8">
    <source>
        <dbReference type="ARBA" id="ARBA00048434"/>
    </source>
</evidence>
<keyword evidence="3" id="KW-0489">Methyltransferase</keyword>
<evidence type="ECO:0000256" key="2">
    <source>
        <dbReference type="ARBA" id="ARBA00020451"/>
    </source>
</evidence>
<dbReference type="GO" id="GO:0000049">
    <property type="term" value="F:tRNA binding"/>
    <property type="evidence" value="ECO:0007669"/>
    <property type="project" value="TreeGrafter"/>
</dbReference>
<dbReference type="InterPro" id="IPR038459">
    <property type="entry name" value="MT_TRM10-typ_sf"/>
</dbReference>
<sequence length="332" mass="38198">MMQTPLSKNQLKRIRRKEEWEAKRDDRKAWRKEKTQERRERKKAARVAAIAEGQPLPKPKEYIARKQLPVTIIIDCDFDDLMHEGERTSLGSQVTRSYSDNKNARFRAHLTISSFGGHLRERFDGLMEGMYKSWRGVRFLETDFVDVSQQAKVWMTGDEGGELVGAFDKYTSDDVSIETLKSQGEVVYLSSEADDTLLELKPFSTYIIGGLVDKNREKGLCHKRATQRGIRTARLPIGDFLDMSSRRVLTTNHVNEIMLRWLEHKDWGRAFIEVIPQRKGGKLKTDVEARSVEEHDMMQNDGSHVIEQEAVVAKDEEEIEAKDETSATDDHA</sequence>
<dbReference type="EC" id="2.1.1.221" evidence="1"/>
<dbReference type="PANTHER" id="PTHR13563">
    <property type="entry name" value="TRNA (GUANINE-9-) METHYLTRANSFERASE"/>
    <property type="match status" value="1"/>
</dbReference>
<dbReference type="AlphaFoldDB" id="A0A6H0Y2W1"/>
<dbReference type="InterPro" id="IPR007356">
    <property type="entry name" value="tRNA_m1G_MeTrfase_euk"/>
</dbReference>
<feature type="compositionally biased region" description="Basic and acidic residues" evidence="9">
    <location>
        <begin position="16"/>
        <end position="39"/>
    </location>
</feature>
<evidence type="ECO:0000256" key="7">
    <source>
        <dbReference type="ARBA" id="ARBA00032166"/>
    </source>
</evidence>
<keyword evidence="4" id="KW-0808">Transferase</keyword>
<evidence type="ECO:0000256" key="1">
    <source>
        <dbReference type="ARBA" id="ARBA00012797"/>
    </source>
</evidence>
<dbReference type="InterPro" id="IPR028564">
    <property type="entry name" value="MT_TRM10-typ"/>
</dbReference>
<dbReference type="PANTHER" id="PTHR13563:SF13">
    <property type="entry name" value="TRNA METHYLTRANSFERASE 10 HOMOLOG A"/>
    <property type="match status" value="1"/>
</dbReference>
<evidence type="ECO:0000256" key="6">
    <source>
        <dbReference type="ARBA" id="ARBA00031792"/>
    </source>
</evidence>
<feature type="domain" description="SAM-dependent MTase TRM10-type" evidence="10">
    <location>
        <begin position="58"/>
        <end position="282"/>
    </location>
</feature>
<name>A0A6H0Y2W1_9PEZI</name>
<dbReference type="PROSITE" id="PS51675">
    <property type="entry name" value="SAM_MT_TRM10"/>
    <property type="match status" value="1"/>
</dbReference>
<keyword evidence="12" id="KW-1185">Reference proteome</keyword>